<name>T1HXN6_RHOPR</name>
<evidence type="ECO:0000313" key="1">
    <source>
        <dbReference type="EnsemblMetazoa" id="RPRC008806-PA"/>
    </source>
</evidence>
<protein>
    <submittedName>
        <fullName evidence="1">Uncharacterized protein</fullName>
    </submittedName>
</protein>
<dbReference type="EnsemblMetazoa" id="RPRC008806-RA">
    <property type="protein sequence ID" value="RPRC008806-PA"/>
    <property type="gene ID" value="RPRC008806"/>
</dbReference>
<organism evidence="1 2">
    <name type="scientific">Rhodnius prolixus</name>
    <name type="common">Triatomid bug</name>
    <dbReference type="NCBI Taxonomy" id="13249"/>
    <lineage>
        <taxon>Eukaryota</taxon>
        <taxon>Metazoa</taxon>
        <taxon>Ecdysozoa</taxon>
        <taxon>Arthropoda</taxon>
        <taxon>Hexapoda</taxon>
        <taxon>Insecta</taxon>
        <taxon>Pterygota</taxon>
        <taxon>Neoptera</taxon>
        <taxon>Paraneoptera</taxon>
        <taxon>Hemiptera</taxon>
        <taxon>Heteroptera</taxon>
        <taxon>Panheteroptera</taxon>
        <taxon>Cimicomorpha</taxon>
        <taxon>Reduviidae</taxon>
        <taxon>Triatominae</taxon>
        <taxon>Rhodnius</taxon>
    </lineage>
</organism>
<dbReference type="VEuPathDB" id="VectorBase:RPRC008806"/>
<dbReference type="InParanoid" id="T1HXN6"/>
<evidence type="ECO:0000313" key="2">
    <source>
        <dbReference type="Proteomes" id="UP000015103"/>
    </source>
</evidence>
<sequence length="212" mass="21784">TLTKLLEASSTVIGSPISTTSTATPPAATSRQESTINLINTTASVTTPSTPSQVLSSPVVTPSDVISKEANATISPSLSATAMATLSSSSSTVSNKTARTLTTTSVSAPLISVSNTSLSASVSSTIDHSVASSPSISGDMEQVSGEVVIKEETASSQDKEILEIEEVVNPSTPEVVLEDLVHTVVESEVVIGQETPTSKRRSAARRIQLESV</sequence>
<dbReference type="EMBL" id="ACPB03010246">
    <property type="status" value="NOT_ANNOTATED_CDS"/>
    <property type="molecule type" value="Genomic_DNA"/>
</dbReference>
<reference evidence="1" key="1">
    <citation type="submission" date="2015-05" db="UniProtKB">
        <authorList>
            <consortium name="EnsemblMetazoa"/>
        </authorList>
    </citation>
    <scope>IDENTIFICATION</scope>
</reference>
<dbReference type="Proteomes" id="UP000015103">
    <property type="component" value="Unassembled WGS sequence"/>
</dbReference>
<proteinExistence type="predicted"/>
<accession>T1HXN6</accession>
<dbReference type="HOGENOM" id="CLU_1302441_0_0_1"/>
<dbReference type="AlphaFoldDB" id="T1HXN6"/>
<keyword evidence="2" id="KW-1185">Reference proteome</keyword>